<keyword evidence="4" id="KW-0433">Leucine-rich repeat</keyword>
<keyword evidence="10" id="KW-0325">Glycoprotein</keyword>
<evidence type="ECO:0000256" key="8">
    <source>
        <dbReference type="ARBA" id="ARBA00023136"/>
    </source>
</evidence>
<evidence type="ECO:0000256" key="5">
    <source>
        <dbReference type="ARBA" id="ARBA00022692"/>
    </source>
</evidence>
<evidence type="ECO:0000256" key="4">
    <source>
        <dbReference type="ARBA" id="ARBA00022614"/>
    </source>
</evidence>
<dbReference type="Proteomes" id="UP000222542">
    <property type="component" value="Unassembled WGS sequence"/>
</dbReference>
<dbReference type="PANTHER" id="PTHR27004">
    <property type="entry name" value="RECEPTOR-LIKE PROTEIN 12 ISOFORM X1"/>
    <property type="match status" value="1"/>
</dbReference>
<dbReference type="Gramene" id="PHT67123">
    <property type="protein sequence ID" value="PHT67123"/>
    <property type="gene ID" value="T459_31548"/>
</dbReference>
<feature type="transmembrane region" description="Helical" evidence="11">
    <location>
        <begin position="76"/>
        <end position="95"/>
    </location>
</feature>
<comment type="subcellular location">
    <subcellularLocation>
        <location evidence="1">Cell membrane</location>
        <topology evidence="1">Single-pass type I membrane protein</topology>
    </subcellularLocation>
</comment>
<evidence type="ECO:0000256" key="9">
    <source>
        <dbReference type="ARBA" id="ARBA00023170"/>
    </source>
</evidence>
<dbReference type="AlphaFoldDB" id="A0A2G2YBJ8"/>
<evidence type="ECO:0000256" key="7">
    <source>
        <dbReference type="ARBA" id="ARBA00022989"/>
    </source>
</evidence>
<reference evidence="12 13" key="1">
    <citation type="journal article" date="2014" name="Nat. Genet.">
        <title>Genome sequence of the hot pepper provides insights into the evolution of pungency in Capsicum species.</title>
        <authorList>
            <person name="Kim S."/>
            <person name="Park M."/>
            <person name="Yeom S.I."/>
            <person name="Kim Y.M."/>
            <person name="Lee J.M."/>
            <person name="Lee H.A."/>
            <person name="Seo E."/>
            <person name="Choi J."/>
            <person name="Cheong K."/>
            <person name="Kim K.T."/>
            <person name="Jung K."/>
            <person name="Lee G.W."/>
            <person name="Oh S.K."/>
            <person name="Bae C."/>
            <person name="Kim S.B."/>
            <person name="Lee H.Y."/>
            <person name="Kim S.Y."/>
            <person name="Kim M.S."/>
            <person name="Kang B.C."/>
            <person name="Jo Y.D."/>
            <person name="Yang H.B."/>
            <person name="Jeong H.J."/>
            <person name="Kang W.H."/>
            <person name="Kwon J.K."/>
            <person name="Shin C."/>
            <person name="Lim J.Y."/>
            <person name="Park J.H."/>
            <person name="Huh J.H."/>
            <person name="Kim J.S."/>
            <person name="Kim B.D."/>
            <person name="Cohen O."/>
            <person name="Paran I."/>
            <person name="Suh M.C."/>
            <person name="Lee S.B."/>
            <person name="Kim Y.K."/>
            <person name="Shin Y."/>
            <person name="Noh S.J."/>
            <person name="Park J."/>
            <person name="Seo Y.S."/>
            <person name="Kwon S.Y."/>
            <person name="Kim H.A."/>
            <person name="Park J.M."/>
            <person name="Kim H.J."/>
            <person name="Choi S.B."/>
            <person name="Bosland P.W."/>
            <person name="Reeves G."/>
            <person name="Jo S.H."/>
            <person name="Lee B.W."/>
            <person name="Cho H.T."/>
            <person name="Choi H.S."/>
            <person name="Lee M.S."/>
            <person name="Yu Y."/>
            <person name="Do Choi Y."/>
            <person name="Park B.S."/>
            <person name="van Deynze A."/>
            <person name="Ashrafi H."/>
            <person name="Hill T."/>
            <person name="Kim W.T."/>
            <person name="Pai H.S."/>
            <person name="Ahn H.K."/>
            <person name="Yeam I."/>
            <person name="Giovannoni J.J."/>
            <person name="Rose J.K."/>
            <person name="Sorensen I."/>
            <person name="Lee S.J."/>
            <person name="Kim R.W."/>
            <person name="Choi I.Y."/>
            <person name="Choi B.S."/>
            <person name="Lim J.S."/>
            <person name="Lee Y.H."/>
            <person name="Choi D."/>
        </authorList>
    </citation>
    <scope>NUCLEOTIDE SEQUENCE [LARGE SCALE GENOMIC DNA]</scope>
    <source>
        <strain evidence="13">cv. CM334</strain>
    </source>
</reference>
<dbReference type="GO" id="GO:0005886">
    <property type="term" value="C:plasma membrane"/>
    <property type="evidence" value="ECO:0007669"/>
    <property type="project" value="UniProtKB-SubCell"/>
</dbReference>
<dbReference type="InterPro" id="IPR032675">
    <property type="entry name" value="LRR_dom_sf"/>
</dbReference>
<keyword evidence="13" id="KW-1185">Reference proteome</keyword>
<keyword evidence="7 11" id="KW-1133">Transmembrane helix</keyword>
<evidence type="ECO:0000256" key="3">
    <source>
        <dbReference type="ARBA" id="ARBA00022475"/>
    </source>
</evidence>
<evidence type="ECO:0000256" key="1">
    <source>
        <dbReference type="ARBA" id="ARBA00004251"/>
    </source>
</evidence>
<evidence type="ECO:0000256" key="6">
    <source>
        <dbReference type="ARBA" id="ARBA00022737"/>
    </source>
</evidence>
<evidence type="ECO:0000256" key="11">
    <source>
        <dbReference type="SAM" id="Phobius"/>
    </source>
</evidence>
<keyword evidence="3" id="KW-1003">Cell membrane</keyword>
<comment type="similarity">
    <text evidence="2">Belongs to the RLP family.</text>
</comment>
<protein>
    <submittedName>
        <fullName evidence="12">Uncharacterized protein</fullName>
    </submittedName>
</protein>
<keyword evidence="6" id="KW-0677">Repeat</keyword>
<dbReference type="EMBL" id="AYRZ02000012">
    <property type="protein sequence ID" value="PHT67123.1"/>
    <property type="molecule type" value="Genomic_DNA"/>
</dbReference>
<dbReference type="STRING" id="4072.A0A2G2YBJ8"/>
<reference evidence="12 13" key="2">
    <citation type="journal article" date="2017" name="Genome Biol.">
        <title>New reference genome sequences of hot pepper reveal the massive evolution of plant disease-resistance genes by retroduplication.</title>
        <authorList>
            <person name="Kim S."/>
            <person name="Park J."/>
            <person name="Yeom S.I."/>
            <person name="Kim Y.M."/>
            <person name="Seo E."/>
            <person name="Kim K.T."/>
            <person name="Kim M.S."/>
            <person name="Lee J.M."/>
            <person name="Cheong K."/>
            <person name="Shin H.S."/>
            <person name="Kim S.B."/>
            <person name="Han K."/>
            <person name="Lee J."/>
            <person name="Park M."/>
            <person name="Lee H.A."/>
            <person name="Lee H.Y."/>
            <person name="Lee Y."/>
            <person name="Oh S."/>
            <person name="Lee J.H."/>
            <person name="Choi E."/>
            <person name="Choi E."/>
            <person name="Lee S.E."/>
            <person name="Jeon J."/>
            <person name="Kim H."/>
            <person name="Choi G."/>
            <person name="Song H."/>
            <person name="Lee J."/>
            <person name="Lee S.C."/>
            <person name="Kwon J.K."/>
            <person name="Lee H.Y."/>
            <person name="Koo N."/>
            <person name="Hong Y."/>
            <person name="Kim R.W."/>
            <person name="Kang W.H."/>
            <person name="Huh J.H."/>
            <person name="Kang B.C."/>
            <person name="Yang T.J."/>
            <person name="Lee Y.H."/>
            <person name="Bennetzen J.L."/>
            <person name="Choi D."/>
        </authorList>
    </citation>
    <scope>NUCLEOTIDE SEQUENCE [LARGE SCALE GENOMIC DNA]</scope>
    <source>
        <strain evidence="13">cv. CM334</strain>
    </source>
</reference>
<evidence type="ECO:0000256" key="2">
    <source>
        <dbReference type="ARBA" id="ARBA00009592"/>
    </source>
</evidence>
<dbReference type="PANTHER" id="PTHR27004:SF424">
    <property type="entry name" value="LEUCINE-RICH REPEAT-CONTAINING N-TERMINAL PLANT-TYPE DOMAIN-CONTAINING PROTEIN"/>
    <property type="match status" value="1"/>
</dbReference>
<evidence type="ECO:0000313" key="13">
    <source>
        <dbReference type="Proteomes" id="UP000222542"/>
    </source>
</evidence>
<proteinExistence type="inferred from homology"/>
<evidence type="ECO:0000256" key="10">
    <source>
        <dbReference type="ARBA" id="ARBA00023180"/>
    </source>
</evidence>
<keyword evidence="9" id="KW-0675">Receptor</keyword>
<organism evidence="12 13">
    <name type="scientific">Capsicum annuum</name>
    <name type="common">Capsicum pepper</name>
    <dbReference type="NCBI Taxonomy" id="4072"/>
    <lineage>
        <taxon>Eukaryota</taxon>
        <taxon>Viridiplantae</taxon>
        <taxon>Streptophyta</taxon>
        <taxon>Embryophyta</taxon>
        <taxon>Tracheophyta</taxon>
        <taxon>Spermatophyta</taxon>
        <taxon>Magnoliopsida</taxon>
        <taxon>eudicotyledons</taxon>
        <taxon>Gunneridae</taxon>
        <taxon>Pentapetalae</taxon>
        <taxon>asterids</taxon>
        <taxon>lamiids</taxon>
        <taxon>Solanales</taxon>
        <taxon>Solanaceae</taxon>
        <taxon>Solanoideae</taxon>
        <taxon>Capsiceae</taxon>
        <taxon>Capsicum</taxon>
    </lineage>
</organism>
<gene>
    <name evidence="12" type="ORF">T459_31548</name>
</gene>
<keyword evidence="5 11" id="KW-0812">Transmembrane</keyword>
<dbReference type="Gene3D" id="3.80.10.10">
    <property type="entry name" value="Ribonuclease Inhibitor"/>
    <property type="match status" value="1"/>
</dbReference>
<comment type="caution">
    <text evidence="12">The sequence shown here is derived from an EMBL/GenBank/DDBJ whole genome shotgun (WGS) entry which is preliminary data.</text>
</comment>
<accession>A0A2G2YBJ8</accession>
<evidence type="ECO:0000313" key="12">
    <source>
        <dbReference type="EMBL" id="PHT67123.1"/>
    </source>
</evidence>
<sequence length="135" mass="15456">MSASQYDLRTIHLEGCIPQGNQFHTFENNSYEGNDRLCGFPLSKGCGNDGHDSASEETYTGSALDEESNSEFLNDFWKAALMGYGTGLSIIYILISTGNMKWLERTVEELGHKIMMARRKKQRTQSNYRRRNNRF</sequence>
<keyword evidence="8 11" id="KW-0472">Membrane</keyword>
<dbReference type="OMA" id="FFLAYIN"/>
<name>A0A2G2YBJ8_CAPAN</name>